<dbReference type="RefSeq" id="WP_185176660.1">
    <property type="nucleotide sequence ID" value="NZ_CP059404.1"/>
</dbReference>
<dbReference type="AlphaFoldDB" id="A0A7G7CRS1"/>
<reference evidence="1 2" key="1">
    <citation type="submission" date="2020-07" db="EMBL/GenBank/DDBJ databases">
        <title>Complete genome and description of Corynebacterium incognita strain Marseille-Q3630 sp. nov.</title>
        <authorList>
            <person name="Boxberger M."/>
        </authorList>
    </citation>
    <scope>NUCLEOTIDE SEQUENCE [LARGE SCALE GENOMIC DNA]</scope>
    <source>
        <strain evidence="1 2">Marseille-Q3630</strain>
    </source>
</reference>
<gene>
    <name evidence="1" type="ORF">H0194_04740</name>
</gene>
<dbReference type="KEGG" id="cik:H0194_04740"/>
<proteinExistence type="predicted"/>
<sequence>MSYATYLENRYQDRIDNIDNPIQDWEVRAAIILPADADTTNLFVEDVVNDWDVLEDGSIRYDLMMTYEETTMESAIDTFRHLDPRLANLELDVDVA</sequence>
<evidence type="ECO:0000313" key="2">
    <source>
        <dbReference type="Proteomes" id="UP000515743"/>
    </source>
</evidence>
<dbReference type="Proteomes" id="UP000515743">
    <property type="component" value="Chromosome"/>
</dbReference>
<accession>A0A7G7CRS1</accession>
<organism evidence="1 2">
    <name type="scientific">Corynebacterium incognita</name>
    <dbReference type="NCBI Taxonomy" id="2754725"/>
    <lineage>
        <taxon>Bacteria</taxon>
        <taxon>Bacillati</taxon>
        <taxon>Actinomycetota</taxon>
        <taxon>Actinomycetes</taxon>
        <taxon>Mycobacteriales</taxon>
        <taxon>Corynebacteriaceae</taxon>
        <taxon>Corynebacterium</taxon>
    </lineage>
</organism>
<dbReference type="EMBL" id="CP059404">
    <property type="protein sequence ID" value="QNE90287.1"/>
    <property type="molecule type" value="Genomic_DNA"/>
</dbReference>
<protein>
    <submittedName>
        <fullName evidence="1">Uncharacterized protein</fullName>
    </submittedName>
</protein>
<keyword evidence="2" id="KW-1185">Reference proteome</keyword>
<evidence type="ECO:0000313" key="1">
    <source>
        <dbReference type="EMBL" id="QNE90287.1"/>
    </source>
</evidence>
<name>A0A7G7CRS1_9CORY</name>